<evidence type="ECO:0000313" key="3">
    <source>
        <dbReference type="Proteomes" id="UP000181917"/>
    </source>
</evidence>
<name>A0A1H1DIV0_9MICC</name>
<sequence length="146" mass="15895">MSEAREIMDQMTAAMASKDLAALAACYAEDAVAVTPDQGELRGRDAIRSYMSQLTEAFPDAVYGSLERNEVGSVAIDEGYFIGTHTGQMHTPSGGIVPPTGRQLRLRSCDVARAEDGLITSHHFYWDQLDFMMQLGLLPEPDPGTL</sequence>
<dbReference type="EMBL" id="FNKH01000002">
    <property type="protein sequence ID" value="SDQ76290.1"/>
    <property type="molecule type" value="Genomic_DNA"/>
</dbReference>
<dbReference type="RefSeq" id="WP_074700686.1">
    <property type="nucleotide sequence ID" value="NZ_FNKH01000002.1"/>
</dbReference>
<dbReference type="SUPFAM" id="SSF54427">
    <property type="entry name" value="NTF2-like"/>
    <property type="match status" value="1"/>
</dbReference>
<dbReference type="OrthoDB" id="9182871at2"/>
<dbReference type="STRING" id="37928.SAMN04489742_2464"/>
<dbReference type="Gene3D" id="3.10.450.50">
    <property type="match status" value="1"/>
</dbReference>
<dbReference type="GO" id="GO:0030638">
    <property type="term" value="P:polyketide metabolic process"/>
    <property type="evidence" value="ECO:0007669"/>
    <property type="project" value="InterPro"/>
</dbReference>
<gene>
    <name evidence="2" type="ORF">SAMN04489742_2464</name>
</gene>
<dbReference type="PANTHER" id="PTHR38436:SF1">
    <property type="entry name" value="ESTER CYCLASE"/>
    <property type="match status" value="1"/>
</dbReference>
<evidence type="ECO:0000313" key="2">
    <source>
        <dbReference type="EMBL" id="SDQ76290.1"/>
    </source>
</evidence>
<dbReference type="KEGG" id="acry:AC20117_05110"/>
<keyword evidence="3" id="KW-1185">Reference proteome</keyword>
<dbReference type="InterPro" id="IPR032710">
    <property type="entry name" value="NTF2-like_dom_sf"/>
</dbReference>
<organism evidence="2 3">
    <name type="scientific">Crystallibacter crystallopoietes</name>
    <dbReference type="NCBI Taxonomy" id="37928"/>
    <lineage>
        <taxon>Bacteria</taxon>
        <taxon>Bacillati</taxon>
        <taxon>Actinomycetota</taxon>
        <taxon>Actinomycetes</taxon>
        <taxon>Micrococcales</taxon>
        <taxon>Micrococcaceae</taxon>
        <taxon>Crystallibacter</taxon>
    </lineage>
</organism>
<accession>A0A1H1DIV0</accession>
<dbReference type="InterPro" id="IPR011944">
    <property type="entry name" value="Steroid_delta5-4_isomerase"/>
</dbReference>
<dbReference type="InterPro" id="IPR037401">
    <property type="entry name" value="SnoaL-like"/>
</dbReference>
<evidence type="ECO:0000259" key="1">
    <source>
        <dbReference type="Pfam" id="PF12680"/>
    </source>
</evidence>
<proteinExistence type="predicted"/>
<feature type="domain" description="SnoaL-like" evidence="1">
    <location>
        <begin position="10"/>
        <end position="122"/>
    </location>
</feature>
<dbReference type="AlphaFoldDB" id="A0A1H1DIV0"/>
<dbReference type="PANTHER" id="PTHR38436">
    <property type="entry name" value="POLYKETIDE CYCLASE SNOAL-LIKE DOMAIN"/>
    <property type="match status" value="1"/>
</dbReference>
<reference evidence="2 3" key="1">
    <citation type="submission" date="2016-10" db="EMBL/GenBank/DDBJ databases">
        <authorList>
            <person name="de Groot N.N."/>
        </authorList>
    </citation>
    <scope>NUCLEOTIDE SEQUENCE [LARGE SCALE GENOMIC DNA]</scope>
    <source>
        <strain evidence="2 3">DSM 20117</strain>
    </source>
</reference>
<dbReference type="NCBIfam" id="TIGR02246">
    <property type="entry name" value="SgcJ/EcaC family oxidoreductase"/>
    <property type="match status" value="1"/>
</dbReference>
<dbReference type="Pfam" id="PF12680">
    <property type="entry name" value="SnoaL_2"/>
    <property type="match status" value="1"/>
</dbReference>
<protein>
    <recommendedName>
        <fullName evidence="1">SnoaL-like domain-containing protein</fullName>
    </recommendedName>
</protein>
<dbReference type="Proteomes" id="UP000181917">
    <property type="component" value="Unassembled WGS sequence"/>
</dbReference>
<dbReference type="CDD" id="cd00531">
    <property type="entry name" value="NTF2_like"/>
    <property type="match status" value="1"/>
</dbReference>
<dbReference type="InterPro" id="IPR009959">
    <property type="entry name" value="Cyclase_SnoaL-like"/>
</dbReference>